<proteinExistence type="predicted"/>
<protein>
    <submittedName>
        <fullName evidence="1">Uncharacterized protein</fullName>
    </submittedName>
</protein>
<dbReference type="EMBL" id="ASGP02000003">
    <property type="protein sequence ID" value="KAH9518037.1"/>
    <property type="molecule type" value="Genomic_DNA"/>
</dbReference>
<evidence type="ECO:0000313" key="2">
    <source>
        <dbReference type="Proteomes" id="UP000790347"/>
    </source>
</evidence>
<comment type="caution">
    <text evidence="1">The sequence shown here is derived from an EMBL/GenBank/DDBJ whole genome shotgun (WGS) entry which is preliminary data.</text>
</comment>
<reference evidence="1" key="1">
    <citation type="submission" date="2013-05" db="EMBL/GenBank/DDBJ databases">
        <authorList>
            <person name="Yim A.K.Y."/>
            <person name="Chan T.F."/>
            <person name="Ji K.M."/>
            <person name="Liu X.Y."/>
            <person name="Zhou J.W."/>
            <person name="Li R.Q."/>
            <person name="Yang K.Y."/>
            <person name="Li J."/>
            <person name="Li M."/>
            <person name="Law P.T.W."/>
            <person name="Wu Y.L."/>
            <person name="Cai Z.L."/>
            <person name="Qin H."/>
            <person name="Bao Y."/>
            <person name="Leung R.K.K."/>
            <person name="Ng P.K.S."/>
            <person name="Zou J."/>
            <person name="Zhong X.J."/>
            <person name="Ran P.X."/>
            <person name="Zhong N.S."/>
            <person name="Liu Z.G."/>
            <person name="Tsui S.K.W."/>
        </authorList>
    </citation>
    <scope>NUCLEOTIDE SEQUENCE</scope>
    <source>
        <strain evidence="1">Derf</strain>
        <tissue evidence="1">Whole organism</tissue>
    </source>
</reference>
<dbReference type="AlphaFoldDB" id="A0A922L9E3"/>
<evidence type="ECO:0000313" key="1">
    <source>
        <dbReference type="EMBL" id="KAH9518037.1"/>
    </source>
</evidence>
<dbReference type="Proteomes" id="UP000790347">
    <property type="component" value="Unassembled WGS sequence"/>
</dbReference>
<name>A0A922L9E3_DERFA</name>
<sequence>MFLNKRTGIKNTSSSLNEITEIHVTYFFVVVVLECNKSTKCFCDFCLINVVHSFGHLLVTIFHFVNDMTHCKNFLKIKHLHPRTQTNAIKNETMSLSLFFHFIHALKSKRMTTTTTRFALWSISYK</sequence>
<gene>
    <name evidence="1" type="ORF">DERF_008640</name>
</gene>
<keyword evidence="2" id="KW-1185">Reference proteome</keyword>
<organism evidence="1 2">
    <name type="scientific">Dermatophagoides farinae</name>
    <name type="common">American house dust mite</name>
    <dbReference type="NCBI Taxonomy" id="6954"/>
    <lineage>
        <taxon>Eukaryota</taxon>
        <taxon>Metazoa</taxon>
        <taxon>Ecdysozoa</taxon>
        <taxon>Arthropoda</taxon>
        <taxon>Chelicerata</taxon>
        <taxon>Arachnida</taxon>
        <taxon>Acari</taxon>
        <taxon>Acariformes</taxon>
        <taxon>Sarcoptiformes</taxon>
        <taxon>Astigmata</taxon>
        <taxon>Psoroptidia</taxon>
        <taxon>Analgoidea</taxon>
        <taxon>Pyroglyphidae</taxon>
        <taxon>Dermatophagoidinae</taxon>
        <taxon>Dermatophagoides</taxon>
    </lineage>
</organism>
<reference evidence="1" key="2">
    <citation type="journal article" date="2022" name="Res Sq">
        <title>Comparative Genomics Reveals Insights into the Divergent Evolution of Astigmatic Mites and Household Pest Adaptations.</title>
        <authorList>
            <person name="Xiong Q."/>
            <person name="Wan A.T.-Y."/>
            <person name="Liu X.-Y."/>
            <person name="Fung C.S.-H."/>
            <person name="Xiao X."/>
            <person name="Malainual N."/>
            <person name="Hou J."/>
            <person name="Wang L."/>
            <person name="Wang M."/>
            <person name="Yang K."/>
            <person name="Cui Y."/>
            <person name="Leung E."/>
            <person name="Nong W."/>
            <person name="Shin S.-K."/>
            <person name="Au S."/>
            <person name="Jeong K.Y."/>
            <person name="Chew F.T."/>
            <person name="Hui J."/>
            <person name="Leung T.F."/>
            <person name="Tungtrongchitr A."/>
            <person name="Zhong N."/>
            <person name="Liu Z."/>
            <person name="Tsui S."/>
        </authorList>
    </citation>
    <scope>NUCLEOTIDE SEQUENCE</scope>
    <source>
        <strain evidence="1">Derf</strain>
        <tissue evidence="1">Whole organism</tissue>
    </source>
</reference>
<accession>A0A922L9E3</accession>